<evidence type="ECO:0000256" key="3">
    <source>
        <dbReference type="ARBA" id="ARBA00022833"/>
    </source>
</evidence>
<sequence length="89" mass="9611">MLGTVMHAPGDVRLETVDDPKILKPTDAIIQLSASCICGSDLWPHVHPLDEPMHMGHEYCGVVIEVGSDVRTIKPGQFVVGSFALSENT</sequence>
<dbReference type="Gene3D" id="3.90.180.10">
    <property type="entry name" value="Medium-chain alcohol dehydrogenases, catalytic domain"/>
    <property type="match status" value="1"/>
</dbReference>
<comment type="caution">
    <text evidence="6">The sequence shown here is derived from an EMBL/GenBank/DDBJ whole genome shotgun (WGS) entry which is preliminary data.</text>
</comment>
<dbReference type="Proteomes" id="UP000231259">
    <property type="component" value="Unassembled WGS sequence"/>
</dbReference>
<keyword evidence="4" id="KW-0560">Oxidoreductase</keyword>
<dbReference type="RefSeq" id="WP_245875809.1">
    <property type="nucleotide sequence ID" value="NZ_AWWI01000151.1"/>
</dbReference>
<dbReference type="SUPFAM" id="SSF50129">
    <property type="entry name" value="GroES-like"/>
    <property type="match status" value="1"/>
</dbReference>
<dbReference type="GO" id="GO:0016491">
    <property type="term" value="F:oxidoreductase activity"/>
    <property type="evidence" value="ECO:0007669"/>
    <property type="project" value="UniProtKB-KW"/>
</dbReference>
<dbReference type="EMBL" id="AWWI01000151">
    <property type="protein sequence ID" value="PIL17866.1"/>
    <property type="molecule type" value="Genomic_DNA"/>
</dbReference>
<name>A0A2G8R8I1_9RHOB</name>
<dbReference type="InterPro" id="IPR002328">
    <property type="entry name" value="ADH_Zn_CS"/>
</dbReference>
<evidence type="ECO:0000313" key="6">
    <source>
        <dbReference type="EMBL" id="PIL17866.1"/>
    </source>
</evidence>
<evidence type="ECO:0000256" key="2">
    <source>
        <dbReference type="ARBA" id="ARBA00022723"/>
    </source>
</evidence>
<dbReference type="PROSITE" id="PS00059">
    <property type="entry name" value="ADH_ZINC"/>
    <property type="match status" value="1"/>
</dbReference>
<evidence type="ECO:0000256" key="4">
    <source>
        <dbReference type="ARBA" id="ARBA00023002"/>
    </source>
</evidence>
<reference evidence="6 7" key="1">
    <citation type="submission" date="2013-09" db="EMBL/GenBank/DDBJ databases">
        <title>Genome sequencing of Phaeobacter antarcticus sp. nov. SM1211.</title>
        <authorList>
            <person name="Zhang X.-Y."/>
            <person name="Liu C."/>
            <person name="Chen X.-L."/>
            <person name="Xie B.-B."/>
            <person name="Qin Q.-L."/>
            <person name="Rong J.-C."/>
            <person name="Zhang Y.-Z."/>
        </authorList>
    </citation>
    <scope>NUCLEOTIDE SEQUENCE [LARGE SCALE GENOMIC DNA]</scope>
    <source>
        <strain evidence="6 7">SM1211</strain>
    </source>
</reference>
<dbReference type="GO" id="GO:0008270">
    <property type="term" value="F:zinc ion binding"/>
    <property type="evidence" value="ECO:0007669"/>
    <property type="project" value="InterPro"/>
</dbReference>
<organism evidence="6 7">
    <name type="scientific">Puniceibacterium antarcticum</name>
    <dbReference type="NCBI Taxonomy" id="1206336"/>
    <lineage>
        <taxon>Bacteria</taxon>
        <taxon>Pseudomonadati</taxon>
        <taxon>Pseudomonadota</taxon>
        <taxon>Alphaproteobacteria</taxon>
        <taxon>Rhodobacterales</taxon>
        <taxon>Paracoccaceae</taxon>
        <taxon>Puniceibacterium</taxon>
    </lineage>
</organism>
<proteinExistence type="predicted"/>
<accession>A0A2G8R8I1</accession>
<dbReference type="InterPro" id="IPR013154">
    <property type="entry name" value="ADH-like_N"/>
</dbReference>
<feature type="domain" description="Alcohol dehydrogenase-like N-terminal" evidence="5">
    <location>
        <begin position="24"/>
        <end position="80"/>
    </location>
</feature>
<evidence type="ECO:0000313" key="7">
    <source>
        <dbReference type="Proteomes" id="UP000231259"/>
    </source>
</evidence>
<keyword evidence="3" id="KW-0862">Zinc</keyword>
<dbReference type="Pfam" id="PF08240">
    <property type="entry name" value="ADH_N"/>
    <property type="match status" value="1"/>
</dbReference>
<keyword evidence="2" id="KW-0479">Metal-binding</keyword>
<protein>
    <recommendedName>
        <fullName evidence="5">Alcohol dehydrogenase-like N-terminal domain-containing protein</fullName>
    </recommendedName>
</protein>
<keyword evidence="7" id="KW-1185">Reference proteome</keyword>
<dbReference type="InterPro" id="IPR011032">
    <property type="entry name" value="GroES-like_sf"/>
</dbReference>
<dbReference type="PANTHER" id="PTHR42813">
    <property type="entry name" value="ZINC-TYPE ALCOHOL DEHYDROGENASE-LIKE"/>
    <property type="match status" value="1"/>
</dbReference>
<comment type="cofactor">
    <cofactor evidence="1">
        <name>Zn(2+)</name>
        <dbReference type="ChEBI" id="CHEBI:29105"/>
    </cofactor>
</comment>
<evidence type="ECO:0000259" key="5">
    <source>
        <dbReference type="Pfam" id="PF08240"/>
    </source>
</evidence>
<dbReference type="PANTHER" id="PTHR42813:SF2">
    <property type="entry name" value="DEHYDROGENASE, ZINC-CONTAINING, PUTATIVE (AFU_ORTHOLOGUE AFUA_2G02810)-RELATED"/>
    <property type="match status" value="1"/>
</dbReference>
<dbReference type="AlphaFoldDB" id="A0A2G8R8I1"/>
<evidence type="ECO:0000256" key="1">
    <source>
        <dbReference type="ARBA" id="ARBA00001947"/>
    </source>
</evidence>
<gene>
    <name evidence="6" type="ORF">P775_22830</name>
</gene>